<gene>
    <name evidence="2" type="ORF">TIN2_25</name>
</gene>
<dbReference type="KEGG" id="vg:26630986"/>
<dbReference type="EMBL" id="KR011062">
    <property type="protein sequence ID" value="AKJ71715.1"/>
    <property type="molecule type" value="Genomic_DNA"/>
</dbReference>
<sequence length="102" mass="11564">MSEEDRLEMAAAEGDGGFNPDDYQSPPPHDGVWSDNFIINKAWVNGVTTSWRNIPNSGGLKIRRVVKVIYIKDDATAYMASYRIEQTALYYDVEVYIAERIS</sequence>
<dbReference type="RefSeq" id="YP_009204460.1">
    <property type="nucleotide sequence ID" value="NC_028865.1"/>
</dbReference>
<evidence type="ECO:0000256" key="1">
    <source>
        <dbReference type="SAM" id="MobiDB-lite"/>
    </source>
</evidence>
<name>A0A0K0N4W4_9CAUD</name>
<feature type="region of interest" description="Disordered" evidence="1">
    <location>
        <begin position="1"/>
        <end position="26"/>
    </location>
</feature>
<dbReference type="Proteomes" id="UP000203853">
    <property type="component" value="Segment"/>
</dbReference>
<evidence type="ECO:0000313" key="2">
    <source>
        <dbReference type="EMBL" id="AKJ71715.1"/>
    </source>
</evidence>
<keyword evidence="3" id="KW-1185">Reference proteome</keyword>
<accession>A0A0K0N4W4</accession>
<proteinExistence type="predicted"/>
<evidence type="ECO:0000313" key="3">
    <source>
        <dbReference type="Proteomes" id="UP000203853"/>
    </source>
</evidence>
<dbReference type="GeneID" id="26630986"/>
<dbReference type="OrthoDB" id="32709at10239"/>
<reference evidence="2 3" key="1">
    <citation type="journal article" date="2015" name="Appl. Environ. Microbiol.">
        <title>Three of a Kind: Genetically Similar Tsukamurella Phages TIN2, TIN3, and TIN4.</title>
        <authorList>
            <person name="Dyson Z.A."/>
            <person name="Tucci J."/>
            <person name="Seviour R.J."/>
            <person name="Petrovski S."/>
        </authorList>
    </citation>
    <scope>NUCLEOTIDE SEQUENCE [LARGE SCALE GENOMIC DNA]</scope>
</reference>
<organism evidence="2 3">
    <name type="scientific">Tsukamurella phage TIN2</name>
    <dbReference type="NCBI Taxonomy" id="1636545"/>
    <lineage>
        <taxon>Viruses</taxon>
        <taxon>Duplodnaviria</taxon>
        <taxon>Heunggongvirae</taxon>
        <taxon>Uroviricota</taxon>
        <taxon>Caudoviricetes</taxon>
        <taxon>Tinduovirus</taxon>
        <taxon>Tinduovirus TIN2</taxon>
    </lineage>
</organism>
<protein>
    <submittedName>
        <fullName evidence="2">Uncharacterized protein</fullName>
    </submittedName>
</protein>